<reference evidence="4 5" key="1">
    <citation type="journal article" date="2024" name="Insects">
        <title>An Improved Chromosome-Level Genome Assembly of the Firefly Pyrocoelia pectoralis.</title>
        <authorList>
            <person name="Fu X."/>
            <person name="Meyer-Rochow V.B."/>
            <person name="Ballantyne L."/>
            <person name="Zhu X."/>
        </authorList>
    </citation>
    <scope>NUCLEOTIDE SEQUENCE [LARGE SCALE GENOMIC DNA]</scope>
    <source>
        <strain evidence="4">XCY_ONT2</strain>
    </source>
</reference>
<evidence type="ECO:0000313" key="5">
    <source>
        <dbReference type="Proteomes" id="UP001329430"/>
    </source>
</evidence>
<feature type="domain" description="CCHC-type" evidence="3">
    <location>
        <begin position="190"/>
        <end position="204"/>
    </location>
</feature>
<evidence type="ECO:0000256" key="2">
    <source>
        <dbReference type="SAM" id="MobiDB-lite"/>
    </source>
</evidence>
<feature type="compositionally biased region" description="Basic residues" evidence="2">
    <location>
        <begin position="378"/>
        <end position="394"/>
    </location>
</feature>
<sequence length="394" mass="43550">MNDISLDLSGAPAPSNPGEGKGPSKNPNASQEKAVTPRFLVVKKVDGDFGQDSPFMIQKQLFGLIGEAKSIRKVKDGLLIETVSAAQAKKLLSSERLDSAKIEVTPHNTLNYSKGVVSCKDLLVCSTEEICSELKSQGVTEVRRIKKKVNGELQDTPNHVLTFNTPKLPARIKAGYLVLPVRVYVPAPMRCFRCQKFGHTAQRCDRTQMCVCGKEMHEGKRCEDPIECVNCKGNHLAISRSCPIYKQETAIQEIKVKENISYLEARRKVVVPIPQQGISYAKMAEKVPQVDTAQLVKELVPTLVTVLRDIFVTKGSQEMIKIPHLPPRVTRSRLNSLSSQGPALSDVGSEKRKRTDRKELTYSTEDESGNSEASATQTKKKRGWPKGKPRKGST</sequence>
<keyword evidence="5" id="KW-1185">Reference proteome</keyword>
<dbReference type="GO" id="GO:0003676">
    <property type="term" value="F:nucleic acid binding"/>
    <property type="evidence" value="ECO:0007669"/>
    <property type="project" value="InterPro"/>
</dbReference>
<feature type="region of interest" description="Disordered" evidence="2">
    <location>
        <begin position="1"/>
        <end position="33"/>
    </location>
</feature>
<name>A0AAN7ZAH6_9COLE</name>
<keyword evidence="1" id="KW-0863">Zinc-finger</keyword>
<accession>A0AAN7ZAH6</accession>
<evidence type="ECO:0000256" key="1">
    <source>
        <dbReference type="PROSITE-ProRule" id="PRU00047"/>
    </source>
</evidence>
<proteinExistence type="predicted"/>
<keyword evidence="1" id="KW-0479">Metal-binding</keyword>
<evidence type="ECO:0000313" key="4">
    <source>
        <dbReference type="EMBL" id="KAK5640370.1"/>
    </source>
</evidence>
<dbReference type="AlphaFoldDB" id="A0AAN7ZAH6"/>
<organism evidence="4 5">
    <name type="scientific">Pyrocoelia pectoralis</name>
    <dbReference type="NCBI Taxonomy" id="417401"/>
    <lineage>
        <taxon>Eukaryota</taxon>
        <taxon>Metazoa</taxon>
        <taxon>Ecdysozoa</taxon>
        <taxon>Arthropoda</taxon>
        <taxon>Hexapoda</taxon>
        <taxon>Insecta</taxon>
        <taxon>Pterygota</taxon>
        <taxon>Neoptera</taxon>
        <taxon>Endopterygota</taxon>
        <taxon>Coleoptera</taxon>
        <taxon>Polyphaga</taxon>
        <taxon>Elateriformia</taxon>
        <taxon>Elateroidea</taxon>
        <taxon>Lampyridae</taxon>
        <taxon>Lampyrinae</taxon>
        <taxon>Pyrocoelia</taxon>
    </lineage>
</organism>
<dbReference type="PROSITE" id="PS50158">
    <property type="entry name" value="ZF_CCHC"/>
    <property type="match status" value="1"/>
</dbReference>
<dbReference type="Proteomes" id="UP001329430">
    <property type="component" value="Chromosome 8"/>
</dbReference>
<feature type="region of interest" description="Disordered" evidence="2">
    <location>
        <begin position="332"/>
        <end position="394"/>
    </location>
</feature>
<feature type="compositionally biased region" description="Polar residues" evidence="2">
    <location>
        <begin position="332"/>
        <end position="342"/>
    </location>
</feature>
<dbReference type="InterPro" id="IPR001878">
    <property type="entry name" value="Znf_CCHC"/>
</dbReference>
<keyword evidence="1" id="KW-0862">Zinc</keyword>
<protein>
    <recommendedName>
        <fullName evidence="3">CCHC-type domain-containing protein</fullName>
    </recommendedName>
</protein>
<dbReference type="EMBL" id="JAVRBK010000008">
    <property type="protein sequence ID" value="KAK5640370.1"/>
    <property type="molecule type" value="Genomic_DNA"/>
</dbReference>
<gene>
    <name evidence="4" type="ORF">RI129_011181</name>
</gene>
<evidence type="ECO:0000259" key="3">
    <source>
        <dbReference type="PROSITE" id="PS50158"/>
    </source>
</evidence>
<comment type="caution">
    <text evidence="4">The sequence shown here is derived from an EMBL/GenBank/DDBJ whole genome shotgun (WGS) entry which is preliminary data.</text>
</comment>
<dbReference type="GO" id="GO:0008270">
    <property type="term" value="F:zinc ion binding"/>
    <property type="evidence" value="ECO:0007669"/>
    <property type="project" value="UniProtKB-KW"/>
</dbReference>